<feature type="transmembrane region" description="Helical" evidence="1">
    <location>
        <begin position="67"/>
        <end position="86"/>
    </location>
</feature>
<reference evidence="2" key="1">
    <citation type="submission" date="2020-05" db="EMBL/GenBank/DDBJ databases">
        <authorList>
            <person name="Chiriac C."/>
            <person name="Salcher M."/>
            <person name="Ghai R."/>
            <person name="Kavagutti S V."/>
        </authorList>
    </citation>
    <scope>NUCLEOTIDE SEQUENCE</scope>
</reference>
<dbReference type="GO" id="GO:0005886">
    <property type="term" value="C:plasma membrane"/>
    <property type="evidence" value="ECO:0007669"/>
    <property type="project" value="TreeGrafter"/>
</dbReference>
<feature type="transmembrane region" description="Helical" evidence="1">
    <location>
        <begin position="34"/>
        <end position="55"/>
    </location>
</feature>
<dbReference type="EMBL" id="CAFBMX010000005">
    <property type="protein sequence ID" value="CAB4930445.1"/>
    <property type="molecule type" value="Genomic_DNA"/>
</dbReference>
<protein>
    <submittedName>
        <fullName evidence="2">Unannotated protein</fullName>
    </submittedName>
</protein>
<gene>
    <name evidence="2" type="ORF">UFOPK3674_01114</name>
</gene>
<dbReference type="PANTHER" id="PTHR34821">
    <property type="entry name" value="INNER MEMBRANE PROTEIN YDCZ"/>
    <property type="match status" value="1"/>
</dbReference>
<proteinExistence type="predicted"/>
<dbReference type="PANTHER" id="PTHR34821:SF2">
    <property type="entry name" value="INNER MEMBRANE PROTEIN YDCZ"/>
    <property type="match status" value="1"/>
</dbReference>
<evidence type="ECO:0000256" key="1">
    <source>
        <dbReference type="SAM" id="Phobius"/>
    </source>
</evidence>
<feature type="transmembrane region" description="Helical" evidence="1">
    <location>
        <begin position="92"/>
        <end position="112"/>
    </location>
</feature>
<organism evidence="2">
    <name type="scientific">freshwater metagenome</name>
    <dbReference type="NCBI Taxonomy" id="449393"/>
    <lineage>
        <taxon>unclassified sequences</taxon>
        <taxon>metagenomes</taxon>
        <taxon>ecological metagenomes</taxon>
    </lineage>
</organism>
<name>A0A6J7II31_9ZZZZ</name>
<keyword evidence="1" id="KW-0472">Membrane</keyword>
<dbReference type="Pfam" id="PF04657">
    <property type="entry name" value="DMT_YdcZ"/>
    <property type="match status" value="1"/>
</dbReference>
<accession>A0A6J7II31</accession>
<feature type="transmembrane region" description="Helical" evidence="1">
    <location>
        <begin position="124"/>
        <end position="144"/>
    </location>
</feature>
<dbReference type="InterPro" id="IPR006750">
    <property type="entry name" value="YdcZ"/>
</dbReference>
<sequence>MDRVAATTLVVAAGAAVAAQGPFNGAMARHVGIWPAALVSFVVGGLILIVVCTFAGGFGGLGSITSAPWWAFLGGATGVAIVSAVIVGIGPLGAAGVTAATIGGQLAASVVIDRYGLFGMRASPLTAGKIIGIVLLAVGVWLIVRDR</sequence>
<dbReference type="AlphaFoldDB" id="A0A6J7II31"/>
<keyword evidence="1" id="KW-1133">Transmembrane helix</keyword>
<evidence type="ECO:0000313" key="2">
    <source>
        <dbReference type="EMBL" id="CAB4930445.1"/>
    </source>
</evidence>
<keyword evidence="1" id="KW-0812">Transmembrane</keyword>